<name>A0A9Q0MNJ6_9DIPT</name>
<reference evidence="5" key="1">
    <citation type="submission" date="2022-07" db="EMBL/GenBank/DDBJ databases">
        <authorList>
            <person name="Trinca V."/>
            <person name="Uliana J.V.C."/>
            <person name="Torres T.T."/>
            <person name="Ward R.J."/>
            <person name="Monesi N."/>
        </authorList>
    </citation>
    <scope>NUCLEOTIDE SEQUENCE</scope>
    <source>
        <strain evidence="5">HSMRA1968</strain>
        <tissue evidence="5">Whole embryos</tissue>
    </source>
</reference>
<dbReference type="EMBL" id="WJQU01002459">
    <property type="protein sequence ID" value="KAJ6632832.1"/>
    <property type="molecule type" value="Genomic_DNA"/>
</dbReference>
<dbReference type="CDD" id="cd23992">
    <property type="entry name" value="PBP_GOBP"/>
    <property type="match status" value="1"/>
</dbReference>
<keyword evidence="6" id="KW-1185">Reference proteome</keyword>
<gene>
    <name evidence="5" type="primary">Obp56h_0</name>
    <name evidence="5" type="ORF">Bhyg_17160</name>
</gene>
<proteinExistence type="inferred from homology"/>
<keyword evidence="3" id="KW-0964">Secreted</keyword>
<organism evidence="5 6">
    <name type="scientific">Pseudolycoriella hygida</name>
    <dbReference type="NCBI Taxonomy" id="35572"/>
    <lineage>
        <taxon>Eukaryota</taxon>
        <taxon>Metazoa</taxon>
        <taxon>Ecdysozoa</taxon>
        <taxon>Arthropoda</taxon>
        <taxon>Hexapoda</taxon>
        <taxon>Insecta</taxon>
        <taxon>Pterygota</taxon>
        <taxon>Neoptera</taxon>
        <taxon>Endopterygota</taxon>
        <taxon>Diptera</taxon>
        <taxon>Nematocera</taxon>
        <taxon>Sciaroidea</taxon>
        <taxon>Sciaridae</taxon>
        <taxon>Pseudolycoriella</taxon>
    </lineage>
</organism>
<dbReference type="InterPro" id="IPR006170">
    <property type="entry name" value="PBP/GOBP"/>
</dbReference>
<evidence type="ECO:0000313" key="5">
    <source>
        <dbReference type="EMBL" id="KAJ6632832.1"/>
    </source>
</evidence>
<evidence type="ECO:0000256" key="4">
    <source>
        <dbReference type="SAM" id="SignalP"/>
    </source>
</evidence>
<feature type="chain" id="PRO_5040278042" evidence="4">
    <location>
        <begin position="24"/>
        <end position="146"/>
    </location>
</feature>
<evidence type="ECO:0000256" key="3">
    <source>
        <dbReference type="ARBA" id="ARBA00022525"/>
    </source>
</evidence>
<comment type="similarity">
    <text evidence="2">Belongs to the PBP/GOBP family.</text>
</comment>
<feature type="signal peptide" evidence="4">
    <location>
        <begin position="1"/>
        <end position="23"/>
    </location>
</feature>
<dbReference type="InterPro" id="IPR036728">
    <property type="entry name" value="PBP_GOBP_sf"/>
</dbReference>
<accession>A0A9Q0MNJ6</accession>
<comment type="subcellular location">
    <subcellularLocation>
        <location evidence="1">Secreted</location>
    </subcellularLocation>
</comment>
<comment type="caution">
    <text evidence="5">The sequence shown here is derived from an EMBL/GenBank/DDBJ whole genome shotgun (WGS) entry which is preliminary data.</text>
</comment>
<dbReference type="Pfam" id="PF01395">
    <property type="entry name" value="PBP_GOBP"/>
    <property type="match status" value="1"/>
</dbReference>
<dbReference type="SMART" id="SM00708">
    <property type="entry name" value="PhBP"/>
    <property type="match status" value="1"/>
</dbReference>
<dbReference type="OrthoDB" id="6595846at2759"/>
<dbReference type="GO" id="GO:0005576">
    <property type="term" value="C:extracellular region"/>
    <property type="evidence" value="ECO:0007669"/>
    <property type="project" value="UniProtKB-SubCell"/>
</dbReference>
<dbReference type="PANTHER" id="PTHR21364:SF2">
    <property type="entry name" value="GENERAL ODORANT-BINDING PROTEIN 19A"/>
    <property type="match status" value="1"/>
</dbReference>
<dbReference type="SUPFAM" id="SSF47565">
    <property type="entry name" value="Insect pheromone/odorant-binding proteins"/>
    <property type="match status" value="1"/>
</dbReference>
<dbReference type="Gene3D" id="1.10.238.20">
    <property type="entry name" value="Pheromone/general odorant binding protein domain"/>
    <property type="match status" value="1"/>
</dbReference>
<keyword evidence="4" id="KW-0732">Signal</keyword>
<protein>
    <submittedName>
        <fullName evidence="5">General odorant-binding protein 56h</fullName>
    </submittedName>
</protein>
<dbReference type="AlphaFoldDB" id="A0A9Q0MNJ6"/>
<sequence length="146" mass="16655">MEKFSFILSSVLILSVFVNLNSAHPYKQFWEECKAAEKATDEEARAMRNPDQPKSRAMKCVIACIGEKSGKLVNNKLNGEAVMESMKHSPNYNEDMHRNFSEMVEECKDVNDADRCESASKIMDCMTDAAAKRGIKREYFMQGNRK</sequence>
<dbReference type="GO" id="GO:0005549">
    <property type="term" value="F:odorant binding"/>
    <property type="evidence" value="ECO:0007669"/>
    <property type="project" value="InterPro"/>
</dbReference>
<evidence type="ECO:0000313" key="6">
    <source>
        <dbReference type="Proteomes" id="UP001151699"/>
    </source>
</evidence>
<evidence type="ECO:0000256" key="2">
    <source>
        <dbReference type="ARBA" id="ARBA00008098"/>
    </source>
</evidence>
<dbReference type="Proteomes" id="UP001151699">
    <property type="component" value="Unassembled WGS sequence"/>
</dbReference>
<evidence type="ECO:0000256" key="1">
    <source>
        <dbReference type="ARBA" id="ARBA00004613"/>
    </source>
</evidence>
<dbReference type="PANTHER" id="PTHR21364">
    <property type="entry name" value="GENERAL ODORANT-BINDING PROTEIN 19A"/>
    <property type="match status" value="1"/>
</dbReference>